<evidence type="ECO:0000256" key="2">
    <source>
        <dbReference type="SAM" id="Phobius"/>
    </source>
</evidence>
<protein>
    <submittedName>
        <fullName evidence="3">Uncharacterized protein</fullName>
    </submittedName>
</protein>
<dbReference type="RefSeq" id="WP_121024598.1">
    <property type="nucleotide sequence ID" value="NZ_RCCE01000004.1"/>
</dbReference>
<gene>
    <name evidence="3" type="ORF">BCF46_2438</name>
</gene>
<accession>A0A497VTX6</accession>
<comment type="caution">
    <text evidence="3">The sequence shown here is derived from an EMBL/GenBank/DDBJ whole genome shotgun (WGS) entry which is preliminary data.</text>
</comment>
<proteinExistence type="predicted"/>
<keyword evidence="4" id="KW-1185">Reference proteome</keyword>
<reference evidence="3 4" key="1">
    <citation type="submission" date="2018-10" db="EMBL/GenBank/DDBJ databases">
        <title>Genomic Encyclopedia of Archaeal and Bacterial Type Strains, Phase II (KMG-II): from individual species to whole genera.</title>
        <authorList>
            <person name="Goeker M."/>
        </authorList>
    </citation>
    <scope>NUCLEOTIDE SEQUENCE [LARGE SCALE GENOMIC DNA]</scope>
    <source>
        <strain evidence="3 4">DSM 29466</strain>
    </source>
</reference>
<dbReference type="EMBL" id="RCCE01000004">
    <property type="protein sequence ID" value="RLJ41479.1"/>
    <property type="molecule type" value="Genomic_DNA"/>
</dbReference>
<name>A0A497VTX6_9RHOB</name>
<feature type="compositionally biased region" description="Basic and acidic residues" evidence="1">
    <location>
        <begin position="1"/>
        <end position="11"/>
    </location>
</feature>
<evidence type="ECO:0000313" key="4">
    <source>
        <dbReference type="Proteomes" id="UP000269157"/>
    </source>
</evidence>
<organism evidence="3 4">
    <name type="scientific">Litoreibacter meonggei</name>
    <dbReference type="NCBI Taxonomy" id="1049199"/>
    <lineage>
        <taxon>Bacteria</taxon>
        <taxon>Pseudomonadati</taxon>
        <taxon>Pseudomonadota</taxon>
        <taxon>Alphaproteobacteria</taxon>
        <taxon>Rhodobacterales</taxon>
        <taxon>Roseobacteraceae</taxon>
        <taxon>Litoreibacter</taxon>
    </lineage>
</organism>
<feature type="region of interest" description="Disordered" evidence="1">
    <location>
        <begin position="1"/>
        <end position="20"/>
    </location>
</feature>
<keyword evidence="2" id="KW-0812">Transmembrane</keyword>
<keyword evidence="2" id="KW-1133">Transmembrane helix</keyword>
<evidence type="ECO:0000256" key="1">
    <source>
        <dbReference type="SAM" id="MobiDB-lite"/>
    </source>
</evidence>
<dbReference type="Proteomes" id="UP000269157">
    <property type="component" value="Unassembled WGS sequence"/>
</dbReference>
<keyword evidence="2" id="KW-0472">Membrane</keyword>
<evidence type="ECO:0000313" key="3">
    <source>
        <dbReference type="EMBL" id="RLJ41479.1"/>
    </source>
</evidence>
<feature type="transmembrane region" description="Helical" evidence="2">
    <location>
        <begin position="20"/>
        <end position="43"/>
    </location>
</feature>
<sequence length="82" mass="7914">MSHSDNTERTHTTTTTTTGGGAGMGIVVGALVVVVAFLAYVIFSGSAPSGQDDVNITIEGAGSAVEGAAEAVEGAVSGDASN</sequence>
<dbReference type="AlphaFoldDB" id="A0A497VTX6"/>